<dbReference type="SUPFAM" id="SSF54695">
    <property type="entry name" value="POZ domain"/>
    <property type="match status" value="1"/>
</dbReference>
<dbReference type="InterPro" id="IPR011333">
    <property type="entry name" value="SKP1/BTB/POZ_sf"/>
</dbReference>
<dbReference type="PROSITE" id="PS50097">
    <property type="entry name" value="BTB"/>
    <property type="match status" value="1"/>
</dbReference>
<reference evidence="2" key="1">
    <citation type="submission" date="2022-01" db="EMBL/GenBank/DDBJ databases">
        <authorList>
            <person name="King R."/>
        </authorList>
    </citation>
    <scope>NUCLEOTIDE SEQUENCE</scope>
</reference>
<evidence type="ECO:0000313" key="3">
    <source>
        <dbReference type="Proteomes" id="UP001153620"/>
    </source>
</evidence>
<keyword evidence="3" id="KW-1185">Reference proteome</keyword>
<dbReference type="Gene3D" id="3.30.710.10">
    <property type="entry name" value="Potassium Channel Kv1.1, Chain A"/>
    <property type="match status" value="1"/>
</dbReference>
<dbReference type="SMART" id="SM00225">
    <property type="entry name" value="BTB"/>
    <property type="match status" value="1"/>
</dbReference>
<evidence type="ECO:0000259" key="1">
    <source>
        <dbReference type="PROSITE" id="PS50097"/>
    </source>
</evidence>
<dbReference type="InterPro" id="IPR000210">
    <property type="entry name" value="BTB/POZ_dom"/>
</dbReference>
<protein>
    <recommendedName>
        <fullName evidence="1">BTB domain-containing protein</fullName>
    </recommendedName>
</protein>
<name>A0A9N9WM22_9DIPT</name>
<dbReference type="Pfam" id="PF00651">
    <property type="entry name" value="BTB"/>
    <property type="match status" value="1"/>
</dbReference>
<dbReference type="Proteomes" id="UP001153620">
    <property type="component" value="Chromosome 1"/>
</dbReference>
<reference evidence="2" key="2">
    <citation type="submission" date="2022-10" db="EMBL/GenBank/DDBJ databases">
        <authorList>
            <consortium name="ENA_rothamsted_submissions"/>
            <consortium name="culmorum"/>
            <person name="King R."/>
        </authorList>
    </citation>
    <scope>NUCLEOTIDE SEQUENCE</scope>
</reference>
<organism evidence="2 3">
    <name type="scientific">Chironomus riparius</name>
    <dbReference type="NCBI Taxonomy" id="315576"/>
    <lineage>
        <taxon>Eukaryota</taxon>
        <taxon>Metazoa</taxon>
        <taxon>Ecdysozoa</taxon>
        <taxon>Arthropoda</taxon>
        <taxon>Hexapoda</taxon>
        <taxon>Insecta</taxon>
        <taxon>Pterygota</taxon>
        <taxon>Neoptera</taxon>
        <taxon>Endopterygota</taxon>
        <taxon>Diptera</taxon>
        <taxon>Nematocera</taxon>
        <taxon>Chironomoidea</taxon>
        <taxon>Chironomidae</taxon>
        <taxon>Chironominae</taxon>
        <taxon>Chironomus</taxon>
    </lineage>
</organism>
<sequence>MYSNNFITYGRALINWKLQNFSSDLLDSRNVVNLPSLYSPEFKLILSNSFATKWKFLAIRNKTELTLYLKRVDDVSRRYFSAGGHYIVKYEVQIKDQINNKCLKRTHGKAEIHHFEEKLGKIINLKDCTRPRAYRILYSSTVHIVVHLEVIQKEIDISAALNSTLSSHYEKMFNNKSFSDFQVITSDGKEIYVHRNILSIRSPVFEAMITSAMKEGTEKKVLIDDIDGRTLMELIRFVYSGKVYEIDSIAPELIYAANKYDLQDLKPLCVESLALNINIDNALETFVLADLHQEKYLKKFSMDFIKFKYPDIKEQQAWENLSHQAMKDILDFVLSPNGHKSEEQTIITNIKRSQAATTNPAQ</sequence>
<proteinExistence type="predicted"/>
<dbReference type="EMBL" id="OU895877">
    <property type="protein sequence ID" value="CAG9797118.1"/>
    <property type="molecule type" value="Genomic_DNA"/>
</dbReference>
<dbReference type="Gene3D" id="1.25.40.420">
    <property type="match status" value="1"/>
</dbReference>
<dbReference type="PANTHER" id="PTHR24413">
    <property type="entry name" value="SPECKLE-TYPE POZ PROTEIN"/>
    <property type="match status" value="1"/>
</dbReference>
<accession>A0A9N9WM22</accession>
<dbReference type="AlphaFoldDB" id="A0A9N9WM22"/>
<evidence type="ECO:0000313" key="2">
    <source>
        <dbReference type="EMBL" id="CAG9797118.1"/>
    </source>
</evidence>
<gene>
    <name evidence="2" type="ORF">CHIRRI_LOCUS118</name>
</gene>
<dbReference type="OrthoDB" id="7786319at2759"/>
<feature type="domain" description="BTB" evidence="1">
    <location>
        <begin position="179"/>
        <end position="247"/>
    </location>
</feature>